<feature type="compositionally biased region" description="Low complexity" evidence="1">
    <location>
        <begin position="16"/>
        <end position="29"/>
    </location>
</feature>
<dbReference type="Proteomes" id="UP001307168">
    <property type="component" value="Unassembled WGS sequence"/>
</dbReference>
<evidence type="ECO:0000313" key="2">
    <source>
        <dbReference type="EMBL" id="MEC0273309.1"/>
    </source>
</evidence>
<name>A0AAW9NDU0_9BACI</name>
<accession>A0AAW9NDU0</accession>
<protein>
    <submittedName>
        <fullName evidence="2">Uncharacterized protein</fullName>
    </submittedName>
</protein>
<keyword evidence="3" id="KW-1185">Reference proteome</keyword>
<dbReference type="AlphaFoldDB" id="A0AAW9NDU0"/>
<comment type="caution">
    <text evidence="2">The sequence shown here is derived from an EMBL/GenBank/DDBJ whole genome shotgun (WGS) entry which is preliminary data.</text>
</comment>
<dbReference type="EMBL" id="JARNBH010000011">
    <property type="protein sequence ID" value="MEC0273309.1"/>
    <property type="molecule type" value="Genomic_DNA"/>
</dbReference>
<evidence type="ECO:0000256" key="1">
    <source>
        <dbReference type="SAM" id="MobiDB-lite"/>
    </source>
</evidence>
<evidence type="ECO:0000313" key="3">
    <source>
        <dbReference type="Proteomes" id="UP001307168"/>
    </source>
</evidence>
<feature type="region of interest" description="Disordered" evidence="1">
    <location>
        <begin position="1"/>
        <end position="35"/>
    </location>
</feature>
<reference evidence="2 3" key="1">
    <citation type="submission" date="2023-03" db="EMBL/GenBank/DDBJ databases">
        <title>Bacillus Genome Sequencing.</title>
        <authorList>
            <person name="Dunlap C."/>
        </authorList>
    </citation>
    <scope>NUCLEOTIDE SEQUENCE [LARGE SCALE GENOMIC DNA]</scope>
    <source>
        <strain evidence="2 3">B-41290</strain>
    </source>
</reference>
<organism evidence="2 3">
    <name type="scientific">Peribacillus castrilensis</name>
    <dbReference type="NCBI Taxonomy" id="2897690"/>
    <lineage>
        <taxon>Bacteria</taxon>
        <taxon>Bacillati</taxon>
        <taxon>Bacillota</taxon>
        <taxon>Bacilli</taxon>
        <taxon>Bacillales</taxon>
        <taxon>Bacillaceae</taxon>
        <taxon>Peribacillus</taxon>
    </lineage>
</organism>
<dbReference type="RefSeq" id="WP_367406718.1">
    <property type="nucleotide sequence ID" value="NZ_JARNBH010000011.1"/>
</dbReference>
<proteinExistence type="predicted"/>
<gene>
    <name evidence="2" type="ORF">P4706_09560</name>
</gene>
<sequence length="78" mass="8648">MERKVRDSCGKTCLGETPQAEAEEAPQTARGKRVPEVEVKSTMNIGSLITLFVKSITSLTLRYMLEYSVVSTYSRGAF</sequence>